<dbReference type="PROSITE" id="PS50157">
    <property type="entry name" value="ZINC_FINGER_C2H2_2"/>
    <property type="match status" value="9"/>
</dbReference>
<reference evidence="7 8" key="1">
    <citation type="journal article" date="2015" name="Genome Biol. Evol.">
        <title>The genome of winter moth (Operophtera brumata) provides a genomic perspective on sexual dimorphism and phenology.</title>
        <authorList>
            <person name="Derks M.F."/>
            <person name="Smit S."/>
            <person name="Salis L."/>
            <person name="Schijlen E."/>
            <person name="Bossers A."/>
            <person name="Mateman C."/>
            <person name="Pijl A.S."/>
            <person name="de Ridder D."/>
            <person name="Groenen M.A."/>
            <person name="Visser M.E."/>
            <person name="Megens H.J."/>
        </authorList>
    </citation>
    <scope>NUCLEOTIDE SEQUENCE [LARGE SCALE GENOMIC DNA]</scope>
    <source>
        <strain evidence="7">WM2013NL</strain>
        <tissue evidence="7">Head and thorax</tissue>
    </source>
</reference>
<dbReference type="PANTHER" id="PTHR24379">
    <property type="entry name" value="KRAB AND ZINC FINGER DOMAIN-CONTAINING"/>
    <property type="match status" value="1"/>
</dbReference>
<feature type="domain" description="C2H2-type" evidence="6">
    <location>
        <begin position="450"/>
        <end position="478"/>
    </location>
</feature>
<evidence type="ECO:0000313" key="7">
    <source>
        <dbReference type="EMBL" id="KOB71755.1"/>
    </source>
</evidence>
<dbReference type="Pfam" id="PF12756">
    <property type="entry name" value="zf-C2H2_2"/>
    <property type="match status" value="1"/>
</dbReference>
<feature type="domain" description="C2H2-type" evidence="6">
    <location>
        <begin position="163"/>
        <end position="191"/>
    </location>
</feature>
<name>A0A0L7L8R7_OPEBR</name>
<evidence type="ECO:0000256" key="4">
    <source>
        <dbReference type="ARBA" id="ARBA00022833"/>
    </source>
</evidence>
<dbReference type="Pfam" id="PF12874">
    <property type="entry name" value="zf-met"/>
    <property type="match status" value="1"/>
</dbReference>
<keyword evidence="4" id="KW-0862">Zinc</keyword>
<keyword evidence="3 5" id="KW-0863">Zinc-finger</keyword>
<dbReference type="InterPro" id="IPR036236">
    <property type="entry name" value="Znf_C2H2_sf"/>
</dbReference>
<feature type="domain" description="C2H2-type" evidence="6">
    <location>
        <begin position="535"/>
        <end position="563"/>
    </location>
</feature>
<feature type="domain" description="C2H2-type" evidence="6">
    <location>
        <begin position="590"/>
        <end position="614"/>
    </location>
</feature>
<dbReference type="EMBL" id="JTDY01002272">
    <property type="protein sequence ID" value="KOB71755.1"/>
    <property type="molecule type" value="Genomic_DNA"/>
</dbReference>
<dbReference type="PANTHER" id="PTHR24379:SF121">
    <property type="entry name" value="C2H2-TYPE DOMAIN-CONTAINING PROTEIN"/>
    <property type="match status" value="1"/>
</dbReference>
<dbReference type="FunFam" id="3.30.160.60:FF:000072">
    <property type="entry name" value="zinc finger protein 143 isoform X1"/>
    <property type="match status" value="2"/>
</dbReference>
<feature type="domain" description="C2H2-type" evidence="6">
    <location>
        <begin position="505"/>
        <end position="533"/>
    </location>
</feature>
<dbReference type="SUPFAM" id="SSF57667">
    <property type="entry name" value="beta-beta-alpha zinc fingers"/>
    <property type="match status" value="5"/>
</dbReference>
<evidence type="ECO:0000256" key="5">
    <source>
        <dbReference type="PROSITE-ProRule" id="PRU00042"/>
    </source>
</evidence>
<feature type="domain" description="C2H2-type" evidence="6">
    <location>
        <begin position="275"/>
        <end position="302"/>
    </location>
</feature>
<dbReference type="GO" id="GO:0008270">
    <property type="term" value="F:zinc ion binding"/>
    <property type="evidence" value="ECO:0007669"/>
    <property type="project" value="UniProtKB-KW"/>
</dbReference>
<dbReference type="STRING" id="104452.A0A0L7L8R7"/>
<dbReference type="PROSITE" id="PS00028">
    <property type="entry name" value="ZINC_FINGER_C2H2_1"/>
    <property type="match status" value="8"/>
</dbReference>
<feature type="domain" description="C2H2-type" evidence="6">
    <location>
        <begin position="218"/>
        <end position="246"/>
    </location>
</feature>
<evidence type="ECO:0000259" key="6">
    <source>
        <dbReference type="PROSITE" id="PS50157"/>
    </source>
</evidence>
<dbReference type="Gene3D" id="3.30.160.60">
    <property type="entry name" value="Classic Zinc Finger"/>
    <property type="match status" value="8"/>
</dbReference>
<evidence type="ECO:0000256" key="3">
    <source>
        <dbReference type="ARBA" id="ARBA00022771"/>
    </source>
</evidence>
<organism evidence="7 8">
    <name type="scientific">Operophtera brumata</name>
    <name type="common">Winter moth</name>
    <name type="synonym">Phalaena brumata</name>
    <dbReference type="NCBI Taxonomy" id="104452"/>
    <lineage>
        <taxon>Eukaryota</taxon>
        <taxon>Metazoa</taxon>
        <taxon>Ecdysozoa</taxon>
        <taxon>Arthropoda</taxon>
        <taxon>Hexapoda</taxon>
        <taxon>Insecta</taxon>
        <taxon>Pterygota</taxon>
        <taxon>Neoptera</taxon>
        <taxon>Endopterygota</taxon>
        <taxon>Lepidoptera</taxon>
        <taxon>Glossata</taxon>
        <taxon>Ditrysia</taxon>
        <taxon>Geometroidea</taxon>
        <taxon>Geometridae</taxon>
        <taxon>Larentiinae</taxon>
        <taxon>Operophtera</taxon>
    </lineage>
</organism>
<dbReference type="Pfam" id="PF00096">
    <property type="entry name" value="zf-C2H2"/>
    <property type="match status" value="3"/>
</dbReference>
<keyword evidence="1" id="KW-0479">Metal-binding</keyword>
<dbReference type="InterPro" id="IPR013087">
    <property type="entry name" value="Znf_C2H2_type"/>
</dbReference>
<gene>
    <name evidence="7" type="ORF">OBRU01_12891</name>
</gene>
<dbReference type="Proteomes" id="UP000037510">
    <property type="component" value="Unassembled WGS sequence"/>
</dbReference>
<protein>
    <recommendedName>
        <fullName evidence="6">C2H2-type domain-containing protein</fullName>
    </recommendedName>
</protein>
<comment type="caution">
    <text evidence="7">The sequence shown here is derived from an EMBL/GenBank/DDBJ whole genome shotgun (WGS) entry which is preliminary data.</text>
</comment>
<keyword evidence="8" id="KW-1185">Reference proteome</keyword>
<dbReference type="SMART" id="SM00355">
    <property type="entry name" value="ZnF_C2H2"/>
    <property type="match status" value="17"/>
</dbReference>
<feature type="domain" description="C2H2-type" evidence="6">
    <location>
        <begin position="248"/>
        <end position="276"/>
    </location>
</feature>
<evidence type="ECO:0000256" key="2">
    <source>
        <dbReference type="ARBA" id="ARBA00022737"/>
    </source>
</evidence>
<sequence>MEHDKSKKRGKRVKQPKKFLHNARLILRYTTAIPYRIELASSLVPCFACQDKFKDPFLFRDHFLAEHKSADKTRGMHLFNNVQTRADITDLACLLCAQLFDTLEEAAGHLVQEHQINIDFKERLGLVPLKFPQKGLYICAICQRKSSTFRDLYRHSGSHYYFHVCEICGRQFESMAALRNHLSQSHVEGHKCTYCKTVLPTAKELKQHVKANPRCSSGYCKICKKSFGNMAQLQKHKESVHGAPKRIYECAECSKVFETRMQQYLHFKKEHTDHYKCENCSKKFTDSKSLKLHMLVHTGERPFKCEFCHQAFKKPYTTAIPYRIELASSLVPCFACQDKFKDPFLFRDHFLAEHKSADKTRGMHLFNNVQTRADITDLACLLCAQLFDTLEEAAGHLVQEHQINIDFKERLGLVPLKFPQKGMYICAICQRKSSTFRDLYRHSGSHYYFHVCEICGRQFESMSALKSHLSQIHVEGHKCKHCKVVFPTAKELKQHVKGNARCASSYCKICKKPFGNTAQFQKHRESVHGAPKRIYECAECLKVFETRLRQYRHFKKQHTDHYKCENCSKNFTNSKSLKLHLLVHTGERPFKCEFCQQAFKKPSYLKTHVAKCKI</sequence>
<dbReference type="InterPro" id="IPR041661">
    <property type="entry name" value="ZN622/Rei1/Reh1_Znf-C2H2"/>
</dbReference>
<evidence type="ECO:0000313" key="8">
    <source>
        <dbReference type="Proteomes" id="UP000037510"/>
    </source>
</evidence>
<accession>A0A0L7L8R7</accession>
<keyword evidence="2" id="KW-0677">Repeat</keyword>
<dbReference type="AlphaFoldDB" id="A0A0L7L8R7"/>
<dbReference type="GO" id="GO:0005634">
    <property type="term" value="C:nucleus"/>
    <property type="evidence" value="ECO:0007669"/>
    <property type="project" value="UniProtKB-ARBA"/>
</dbReference>
<evidence type="ECO:0000256" key="1">
    <source>
        <dbReference type="ARBA" id="ARBA00022723"/>
    </source>
</evidence>
<proteinExistence type="predicted"/>
<feature type="domain" description="C2H2-type" evidence="6">
    <location>
        <begin position="562"/>
        <end position="589"/>
    </location>
</feature>